<evidence type="ECO:0008006" key="4">
    <source>
        <dbReference type="Google" id="ProtNLM"/>
    </source>
</evidence>
<reference evidence="2 3" key="1">
    <citation type="submission" date="2016-07" db="EMBL/GenBank/DDBJ databases">
        <title>Pervasive Adenine N6-methylation of Active Genes in Fungi.</title>
        <authorList>
            <consortium name="DOE Joint Genome Institute"/>
            <person name="Mondo S.J."/>
            <person name="Dannebaum R.O."/>
            <person name="Kuo R.C."/>
            <person name="Labutti K."/>
            <person name="Haridas S."/>
            <person name="Kuo A."/>
            <person name="Salamov A."/>
            <person name="Ahrendt S.R."/>
            <person name="Lipzen A."/>
            <person name="Sullivan W."/>
            <person name="Andreopoulos W.B."/>
            <person name="Clum A."/>
            <person name="Lindquist E."/>
            <person name="Daum C."/>
            <person name="Ramamoorthy G.K."/>
            <person name="Gryganskyi A."/>
            <person name="Culley D."/>
            <person name="Magnuson J.K."/>
            <person name="James T.Y."/>
            <person name="O'Malley M.A."/>
            <person name="Stajich J.E."/>
            <person name="Spatafora J.W."/>
            <person name="Visel A."/>
            <person name="Grigoriev I.V."/>
        </authorList>
    </citation>
    <scope>NUCLEOTIDE SEQUENCE [LARGE SCALE GENOMIC DNA]</scope>
    <source>
        <strain evidence="2 3">68-887.2</strain>
    </source>
</reference>
<comment type="caution">
    <text evidence="2">The sequence shown here is derived from an EMBL/GenBank/DDBJ whole genome shotgun (WGS) entry which is preliminary data.</text>
</comment>
<keyword evidence="3" id="KW-1185">Reference proteome</keyword>
<dbReference type="SUPFAM" id="SSF54001">
    <property type="entry name" value="Cysteine proteinases"/>
    <property type="match status" value="1"/>
</dbReference>
<feature type="signal peptide" evidence="1">
    <location>
        <begin position="1"/>
        <end position="18"/>
    </location>
</feature>
<keyword evidence="1" id="KW-0732">Signal</keyword>
<feature type="chain" id="PRO_5011965722" description="Calpain catalytic domain-containing protein" evidence="1">
    <location>
        <begin position="19"/>
        <end position="240"/>
    </location>
</feature>
<name>A0A1Y2B952_9TREE</name>
<sequence length="240" mass="26177">MLIVSALIVLTRILQVVSLDPPLTFGQHYPYTALWNGTQPELTDPRQKDILDCWFAAASIATVYVSPESIKHLFYFPNGTSMGDFPYPNPSSDNVTVTLFHPTTYQPYNFTASIMSESWSEDHPGGCWWNSALTQAALQFSAVNGTGVVPGILANGSFDNGGGSASTGMTIFTGLPSATEYAQNYASLDDFFNDLSKSPHTPVVVGTVDDSNITKTVPPLLWEWDEDGLFEESLGFDRLS</sequence>
<organism evidence="2 3">
    <name type="scientific">Naematelia encephala</name>
    <dbReference type="NCBI Taxonomy" id="71784"/>
    <lineage>
        <taxon>Eukaryota</taxon>
        <taxon>Fungi</taxon>
        <taxon>Dikarya</taxon>
        <taxon>Basidiomycota</taxon>
        <taxon>Agaricomycotina</taxon>
        <taxon>Tremellomycetes</taxon>
        <taxon>Tremellales</taxon>
        <taxon>Naemateliaceae</taxon>
        <taxon>Naematelia</taxon>
    </lineage>
</organism>
<evidence type="ECO:0000313" key="2">
    <source>
        <dbReference type="EMBL" id="ORY31391.1"/>
    </source>
</evidence>
<gene>
    <name evidence="2" type="ORF">BCR39DRAFT_587491</name>
</gene>
<dbReference type="Proteomes" id="UP000193986">
    <property type="component" value="Unassembled WGS sequence"/>
</dbReference>
<dbReference type="EMBL" id="MCFC01000015">
    <property type="protein sequence ID" value="ORY31391.1"/>
    <property type="molecule type" value="Genomic_DNA"/>
</dbReference>
<dbReference type="OrthoDB" id="2568780at2759"/>
<evidence type="ECO:0000256" key="1">
    <source>
        <dbReference type="SAM" id="SignalP"/>
    </source>
</evidence>
<dbReference type="AlphaFoldDB" id="A0A1Y2B952"/>
<dbReference type="InterPro" id="IPR038765">
    <property type="entry name" value="Papain-like_cys_pep_sf"/>
</dbReference>
<proteinExistence type="predicted"/>
<dbReference type="InParanoid" id="A0A1Y2B952"/>
<accession>A0A1Y2B952</accession>
<protein>
    <recommendedName>
        <fullName evidence="4">Calpain catalytic domain-containing protein</fullName>
    </recommendedName>
</protein>
<evidence type="ECO:0000313" key="3">
    <source>
        <dbReference type="Proteomes" id="UP000193986"/>
    </source>
</evidence>